<evidence type="ECO:0000313" key="6">
    <source>
        <dbReference type="Proteomes" id="UP000002051"/>
    </source>
</evidence>
<evidence type="ECO:0000313" key="4">
    <source>
        <dbReference type="EMBL" id="RHN56777.1"/>
    </source>
</evidence>
<feature type="signal peptide" evidence="1">
    <location>
        <begin position="1"/>
        <end position="22"/>
    </location>
</feature>
<dbReference type="InterPro" id="IPR009810">
    <property type="entry name" value="Nodulin_late_dom"/>
</dbReference>
<reference evidence="5" key="3">
    <citation type="submission" date="2015-04" db="UniProtKB">
        <authorList>
            <consortium name="EnsemblPlants"/>
        </authorList>
    </citation>
    <scope>IDENTIFICATION</scope>
    <source>
        <strain evidence="5">cv. Jemalong A17</strain>
    </source>
</reference>
<proteinExistence type="predicted"/>
<reference evidence="3 6" key="2">
    <citation type="journal article" date="2014" name="BMC Genomics">
        <title>An improved genome release (version Mt4.0) for the model legume Medicago truncatula.</title>
        <authorList>
            <person name="Tang H."/>
            <person name="Krishnakumar V."/>
            <person name="Bidwell S."/>
            <person name="Rosen B."/>
            <person name="Chan A."/>
            <person name="Zhou S."/>
            <person name="Gentzbittel L."/>
            <person name="Childs K.L."/>
            <person name="Yandell M."/>
            <person name="Gundlach H."/>
            <person name="Mayer K.F."/>
            <person name="Schwartz D.C."/>
            <person name="Town C.D."/>
        </authorList>
    </citation>
    <scope>GENOME REANNOTATION</scope>
    <source>
        <strain evidence="5 6">cv. Jemalong A17</strain>
    </source>
</reference>
<dbReference type="EMBL" id="CM001221">
    <property type="protein sequence ID" value="AES99048.1"/>
    <property type="molecule type" value="Genomic_DNA"/>
</dbReference>
<dbReference type="Pfam" id="PF07127">
    <property type="entry name" value="Nodulin_late"/>
    <property type="match status" value="1"/>
</dbReference>
<evidence type="ECO:0000313" key="3">
    <source>
        <dbReference type="EMBL" id="AES99048.1"/>
    </source>
</evidence>
<dbReference type="AlphaFoldDB" id="G7K5W7"/>
<dbReference type="GO" id="GO:0046872">
    <property type="term" value="F:metal ion binding"/>
    <property type="evidence" value="ECO:0007669"/>
    <property type="project" value="InterPro"/>
</dbReference>
<organism evidence="3 6">
    <name type="scientific">Medicago truncatula</name>
    <name type="common">Barrel medic</name>
    <name type="synonym">Medicago tribuloides</name>
    <dbReference type="NCBI Taxonomy" id="3880"/>
    <lineage>
        <taxon>Eukaryota</taxon>
        <taxon>Viridiplantae</taxon>
        <taxon>Streptophyta</taxon>
        <taxon>Embryophyta</taxon>
        <taxon>Tracheophyta</taxon>
        <taxon>Spermatophyta</taxon>
        <taxon>Magnoliopsida</taxon>
        <taxon>eudicotyledons</taxon>
        <taxon>Gunneridae</taxon>
        <taxon>Pentapetalae</taxon>
        <taxon>rosids</taxon>
        <taxon>fabids</taxon>
        <taxon>Fabales</taxon>
        <taxon>Fabaceae</taxon>
        <taxon>Papilionoideae</taxon>
        <taxon>50 kb inversion clade</taxon>
        <taxon>NPAAA clade</taxon>
        <taxon>Hologalegina</taxon>
        <taxon>IRL clade</taxon>
        <taxon>Trifolieae</taxon>
        <taxon>Medicago</taxon>
    </lineage>
</organism>
<name>G7K5W7_MEDTR</name>
<dbReference type="PaxDb" id="3880-AES99048"/>
<protein>
    <submittedName>
        <fullName evidence="3">Nodule Cysteine-Rich (NCR) secreted peptide</fullName>
    </submittedName>
    <submittedName>
        <fullName evidence="4">Putative Late nodulin</fullName>
    </submittedName>
</protein>
<dbReference type="Proteomes" id="UP000002051">
    <property type="component" value="Chromosome 5"/>
</dbReference>
<gene>
    <name evidence="3" type="ordered locus">MTR_5g076040</name>
    <name evidence="4" type="ORF">MtrunA17_Chr5g0433121</name>
</gene>
<reference evidence="4" key="5">
    <citation type="journal article" date="2018" name="Nat. Plants">
        <title>Whole-genome landscape of Medicago truncatula symbiotic genes.</title>
        <authorList>
            <person name="Pecrix Y."/>
            <person name="Gamas P."/>
            <person name="Carrere S."/>
        </authorList>
    </citation>
    <scope>NUCLEOTIDE SEQUENCE</scope>
    <source>
        <tissue evidence="4">Leaves</tissue>
    </source>
</reference>
<dbReference type="HOGENOM" id="CLU_181053_0_5_1"/>
<reference evidence="7" key="4">
    <citation type="journal article" date="2018" name="Nat. Plants">
        <title>Whole-genome landscape of Medicago truncatula symbiotic genes.</title>
        <authorList>
            <person name="Pecrix Y."/>
            <person name="Staton S.E."/>
            <person name="Sallet E."/>
            <person name="Lelandais-Briere C."/>
            <person name="Moreau S."/>
            <person name="Carrere S."/>
            <person name="Blein T."/>
            <person name="Jardinaud M.F."/>
            <person name="Latrasse D."/>
            <person name="Zouine M."/>
            <person name="Zahm M."/>
            <person name="Kreplak J."/>
            <person name="Mayjonade B."/>
            <person name="Satge C."/>
            <person name="Perez M."/>
            <person name="Cauet S."/>
            <person name="Marande W."/>
            <person name="Chantry-Darmon C."/>
            <person name="Lopez-Roques C."/>
            <person name="Bouchez O."/>
            <person name="Berard A."/>
            <person name="Debelle F."/>
            <person name="Munos S."/>
            <person name="Bendahmane A."/>
            <person name="Berges H."/>
            <person name="Niebel A."/>
            <person name="Buitink J."/>
            <person name="Frugier F."/>
            <person name="Benhamed M."/>
            <person name="Crespi M."/>
            <person name="Gouzy J."/>
            <person name="Gamas P."/>
        </authorList>
    </citation>
    <scope>NUCLEOTIDE SEQUENCE [LARGE SCALE GENOMIC DNA]</scope>
    <source>
        <strain evidence="7">cv. Jemalong A17</strain>
    </source>
</reference>
<evidence type="ECO:0000259" key="2">
    <source>
        <dbReference type="Pfam" id="PF07127"/>
    </source>
</evidence>
<dbReference type="Gramene" id="rna32227">
    <property type="protein sequence ID" value="RHN56777.1"/>
    <property type="gene ID" value="gene32227"/>
</dbReference>
<dbReference type="Proteomes" id="UP000265566">
    <property type="component" value="Chromosome 5"/>
</dbReference>
<evidence type="ECO:0000313" key="7">
    <source>
        <dbReference type="Proteomes" id="UP000265566"/>
    </source>
</evidence>
<dbReference type="EnsemblPlants" id="AES99048">
    <property type="protein sequence ID" value="AES99048"/>
    <property type="gene ID" value="MTR_5g076040"/>
</dbReference>
<sequence length="63" mass="7136">MAEIIKFICLTILFLSLFLVAAEEDIGGHLECVEDEDCMEESCPIFSVHKCKNSGCECDEMFR</sequence>
<evidence type="ECO:0000256" key="1">
    <source>
        <dbReference type="SAM" id="SignalP"/>
    </source>
</evidence>
<dbReference type="EMBL" id="PSQE01000005">
    <property type="protein sequence ID" value="RHN56777.1"/>
    <property type="molecule type" value="Genomic_DNA"/>
</dbReference>
<keyword evidence="6" id="KW-1185">Reference proteome</keyword>
<reference evidence="3 6" key="1">
    <citation type="journal article" date="2011" name="Nature">
        <title>The Medicago genome provides insight into the evolution of rhizobial symbioses.</title>
        <authorList>
            <person name="Young N.D."/>
            <person name="Debelle F."/>
            <person name="Oldroyd G.E."/>
            <person name="Geurts R."/>
            <person name="Cannon S.B."/>
            <person name="Udvardi M.K."/>
            <person name="Benedito V.A."/>
            <person name="Mayer K.F."/>
            <person name="Gouzy J."/>
            <person name="Schoof H."/>
            <person name="Van de Peer Y."/>
            <person name="Proost S."/>
            <person name="Cook D.R."/>
            <person name="Meyers B.C."/>
            <person name="Spannagl M."/>
            <person name="Cheung F."/>
            <person name="De Mita S."/>
            <person name="Krishnakumar V."/>
            <person name="Gundlach H."/>
            <person name="Zhou S."/>
            <person name="Mudge J."/>
            <person name="Bharti A.K."/>
            <person name="Murray J.D."/>
            <person name="Naoumkina M.A."/>
            <person name="Rosen B."/>
            <person name="Silverstein K.A."/>
            <person name="Tang H."/>
            <person name="Rombauts S."/>
            <person name="Zhao P.X."/>
            <person name="Zhou P."/>
            <person name="Barbe V."/>
            <person name="Bardou P."/>
            <person name="Bechner M."/>
            <person name="Bellec A."/>
            <person name="Berger A."/>
            <person name="Berges H."/>
            <person name="Bidwell S."/>
            <person name="Bisseling T."/>
            <person name="Choisne N."/>
            <person name="Couloux A."/>
            <person name="Denny R."/>
            <person name="Deshpande S."/>
            <person name="Dai X."/>
            <person name="Doyle J.J."/>
            <person name="Dudez A.M."/>
            <person name="Farmer A.D."/>
            <person name="Fouteau S."/>
            <person name="Franken C."/>
            <person name="Gibelin C."/>
            <person name="Gish J."/>
            <person name="Goldstein S."/>
            <person name="Gonzalez A.J."/>
            <person name="Green P.J."/>
            <person name="Hallab A."/>
            <person name="Hartog M."/>
            <person name="Hua A."/>
            <person name="Humphray S.J."/>
            <person name="Jeong D.H."/>
            <person name="Jing Y."/>
            <person name="Jocker A."/>
            <person name="Kenton S.M."/>
            <person name="Kim D.J."/>
            <person name="Klee K."/>
            <person name="Lai H."/>
            <person name="Lang C."/>
            <person name="Lin S."/>
            <person name="Macmil S.L."/>
            <person name="Magdelenat G."/>
            <person name="Matthews L."/>
            <person name="McCorrison J."/>
            <person name="Monaghan E.L."/>
            <person name="Mun J.H."/>
            <person name="Najar F.Z."/>
            <person name="Nicholson C."/>
            <person name="Noirot C."/>
            <person name="O'Bleness M."/>
            <person name="Paule C.R."/>
            <person name="Poulain J."/>
            <person name="Prion F."/>
            <person name="Qin B."/>
            <person name="Qu C."/>
            <person name="Retzel E.F."/>
            <person name="Riddle C."/>
            <person name="Sallet E."/>
            <person name="Samain S."/>
            <person name="Samson N."/>
            <person name="Sanders I."/>
            <person name="Saurat O."/>
            <person name="Scarpelli C."/>
            <person name="Schiex T."/>
            <person name="Segurens B."/>
            <person name="Severin A.J."/>
            <person name="Sherrier D.J."/>
            <person name="Shi R."/>
            <person name="Sims S."/>
            <person name="Singer S.R."/>
            <person name="Sinharoy S."/>
            <person name="Sterck L."/>
            <person name="Viollet A."/>
            <person name="Wang B.B."/>
            <person name="Wang K."/>
            <person name="Wang M."/>
            <person name="Wang X."/>
            <person name="Warfsmann J."/>
            <person name="Weissenbach J."/>
            <person name="White D.D."/>
            <person name="White J.D."/>
            <person name="Wiley G.B."/>
            <person name="Wincker P."/>
            <person name="Xing Y."/>
            <person name="Yang L."/>
            <person name="Yao Z."/>
            <person name="Ying F."/>
            <person name="Zhai J."/>
            <person name="Zhou L."/>
            <person name="Zuber A."/>
            <person name="Denarie J."/>
            <person name="Dixon R.A."/>
            <person name="May G.D."/>
            <person name="Schwartz D.C."/>
            <person name="Rogers J."/>
            <person name="Quetier F."/>
            <person name="Town C.D."/>
            <person name="Roe B.A."/>
        </authorList>
    </citation>
    <scope>NUCLEOTIDE SEQUENCE [LARGE SCALE GENOMIC DNA]</scope>
    <source>
        <strain evidence="3">A17</strain>
        <strain evidence="5 6">cv. Jemalong A17</strain>
    </source>
</reference>
<accession>G7K5W7</accession>
<feature type="chain" id="PRO_5014573383" evidence="1">
    <location>
        <begin position="23"/>
        <end position="63"/>
    </location>
</feature>
<keyword evidence="1" id="KW-0732">Signal</keyword>
<feature type="domain" description="Late nodulin" evidence="2">
    <location>
        <begin position="1"/>
        <end position="57"/>
    </location>
</feature>
<dbReference type="ExpressionAtlas" id="G7K5W7">
    <property type="expression patterns" value="differential"/>
</dbReference>
<evidence type="ECO:0000313" key="5">
    <source>
        <dbReference type="EnsemblPlants" id="AES99048"/>
    </source>
</evidence>